<keyword evidence="2" id="KW-1185">Reference proteome</keyword>
<dbReference type="Proteomes" id="UP000500791">
    <property type="component" value="Chromosome"/>
</dbReference>
<dbReference type="EMBL" id="CP049811">
    <property type="protein sequence ID" value="QIK40598.1"/>
    <property type="molecule type" value="Genomic_DNA"/>
</dbReference>
<dbReference type="InterPro" id="IPR036188">
    <property type="entry name" value="FAD/NAD-bd_sf"/>
</dbReference>
<dbReference type="AlphaFoldDB" id="A0A6G7VL71"/>
<evidence type="ECO:0000313" key="2">
    <source>
        <dbReference type="Proteomes" id="UP000500791"/>
    </source>
</evidence>
<gene>
    <name evidence="1" type="ORF">G8E03_07360</name>
</gene>
<dbReference type="PANTHER" id="PTHR42923">
    <property type="entry name" value="PROTOPORPHYRINOGEN OXIDASE"/>
    <property type="match status" value="1"/>
</dbReference>
<proteinExistence type="predicted"/>
<dbReference type="InterPro" id="IPR050464">
    <property type="entry name" value="Zeta_carotene_desat/Oxidored"/>
</dbReference>
<reference evidence="1 2" key="1">
    <citation type="submission" date="2020-03" db="EMBL/GenBank/DDBJ databases">
        <title>Complete genome sequence of Monaibacterium sp. ALG8 with diverse plasmids.</title>
        <authorList>
            <person name="Sun C."/>
        </authorList>
    </citation>
    <scope>NUCLEOTIDE SEQUENCE [LARGE SCALE GENOMIC DNA]</scope>
    <source>
        <strain evidence="1 2">ALG8</strain>
    </source>
</reference>
<accession>A0A6G7VL71</accession>
<dbReference type="GO" id="GO:0016491">
    <property type="term" value="F:oxidoreductase activity"/>
    <property type="evidence" value="ECO:0007669"/>
    <property type="project" value="TreeGrafter"/>
</dbReference>
<organism evidence="1 2">
    <name type="scientific">Pontivivens nitratireducens</name>
    <dbReference type="NCBI Taxonomy" id="2758038"/>
    <lineage>
        <taxon>Bacteria</taxon>
        <taxon>Pseudomonadati</taxon>
        <taxon>Pseudomonadota</taxon>
        <taxon>Alphaproteobacteria</taxon>
        <taxon>Rhodobacterales</taxon>
        <taxon>Paracoccaceae</taxon>
        <taxon>Pontivivens</taxon>
    </lineage>
</organism>
<dbReference type="SUPFAM" id="SSF51905">
    <property type="entry name" value="FAD/NAD(P)-binding domain"/>
    <property type="match status" value="1"/>
</dbReference>
<dbReference type="RefSeq" id="WP_166190244.1">
    <property type="nucleotide sequence ID" value="NZ_CP049811.1"/>
</dbReference>
<dbReference type="KEGG" id="mon:G8E03_07360"/>
<dbReference type="Gene3D" id="3.50.50.60">
    <property type="entry name" value="FAD/NAD(P)-binding domain"/>
    <property type="match status" value="1"/>
</dbReference>
<dbReference type="Pfam" id="PF13450">
    <property type="entry name" value="NAD_binding_8"/>
    <property type="match status" value="1"/>
</dbReference>
<evidence type="ECO:0000313" key="1">
    <source>
        <dbReference type="EMBL" id="QIK40598.1"/>
    </source>
</evidence>
<sequence>MTLASKTKVLILGGGCGGVAAAYTLGATPERRETFDVTLCSQGWRIGGKGASGRNVADHQRIEEHGLHLFLGFYRTAFTMLRDAYAQLSGAQDGVFPSIEDAFTPQHHVTLWAAPGDGGGAGWKDYTLMAPRWPGLPWDADEDDLRQAPDRLAELMRIEAAHVGADRLRTPLDPDRHAHAKPEERESLFAWFLDELHDMDWALGWHVFRDLLEIGGAVLRGYFADVLPHGWNAWHRIDHLDFRAWLMMHGANASAAWSETIRVIYDLAFAYRGGDGDDLSDADIAAGACLKLILDLVAGYRGAPMWRMNAGMGDTVFTPLVKCIARQGGKIRLFQRVREIEFDGDRVVRVRMSVQAALAGQGYDPFVRVNGLDCWPSAPLWDQLSADTPRVNFEDAWTHVSIAEHVLEVGRDFDHIILAIPPAAAAPLTDGLARTNPDWARMLNTVGTASVATHSVQLWLDRTTVEAGWAESVEPVSGACAPPLGTWADMTHLIAHETWPSGQAKSCQYLVSVTELPPDLPPITVEAPHVQIEANTAGQAFTQMWLDANAHILWPGIATPGAFDRQRIVSTYDHVNISPSERYVRTPPGSVVDRLPPDWDGVRNMSLAGDWTITSINGGSAEAALESGKTAADALARAAGVA</sequence>
<dbReference type="PANTHER" id="PTHR42923:SF46">
    <property type="entry name" value="AMINE OXIDASE"/>
    <property type="match status" value="1"/>
</dbReference>
<protein>
    <submittedName>
        <fullName evidence="1">NAD(P)-binding protein</fullName>
    </submittedName>
</protein>
<name>A0A6G7VL71_9RHOB</name>